<organism evidence="1 2">
    <name type="scientific">Asticcacaulis endophyticus</name>
    <dbReference type="NCBI Taxonomy" id="1395890"/>
    <lineage>
        <taxon>Bacteria</taxon>
        <taxon>Pseudomonadati</taxon>
        <taxon>Pseudomonadota</taxon>
        <taxon>Alphaproteobacteria</taxon>
        <taxon>Caulobacterales</taxon>
        <taxon>Caulobacteraceae</taxon>
        <taxon>Asticcacaulis</taxon>
    </lineage>
</organism>
<accession>A0A918Q0I9</accession>
<gene>
    <name evidence="1" type="ORF">GCM10011273_14110</name>
</gene>
<reference evidence="1" key="2">
    <citation type="submission" date="2020-09" db="EMBL/GenBank/DDBJ databases">
        <authorList>
            <person name="Sun Q."/>
            <person name="Kim S."/>
        </authorList>
    </citation>
    <scope>NUCLEOTIDE SEQUENCE</scope>
    <source>
        <strain evidence="1">KCTC 32296</strain>
    </source>
</reference>
<dbReference type="EMBL" id="BMZB01000001">
    <property type="protein sequence ID" value="GGZ29257.1"/>
    <property type="molecule type" value="Genomic_DNA"/>
</dbReference>
<dbReference type="Pfam" id="PF06258">
    <property type="entry name" value="Mito_fiss_Elm1"/>
    <property type="match status" value="1"/>
</dbReference>
<sequence length="341" mass="37851">MPDDTLHIPEGRPLTIWAVSDGRAGIENQVLGLAQAIERKTHAQIVTRHIRYRRLFDRWPTFLKLWPDRMLKRDSDPVGPPWPDIWIAAGRATLPHSLRMKAASQGKTLVVQLQDPRENLSAFDLVIAPQHDEVLGDNVLSILGAPHRITQDRLATEFKPWAERFKAFKGPFIAVLIGGKSKSHDLSAARAESMAADIRRAVMAAGATLLLTISRRTPAVARDILVNALKDLPGIIYTGEGDNPYFAFLHKADHILVTEDSINMAVEAAATGKPVHILSMDRRSALKSTRKFDAFHRTLQDYGAARPFNGELRSWSYTPLNETARAAEAVIARLKSRATSS</sequence>
<protein>
    <submittedName>
        <fullName evidence="1">Nucleoside-diphosphate sugar epimerase</fullName>
    </submittedName>
</protein>
<reference evidence="1" key="1">
    <citation type="journal article" date="2014" name="Int. J. Syst. Evol. Microbiol.">
        <title>Complete genome sequence of Corynebacterium casei LMG S-19264T (=DSM 44701T), isolated from a smear-ripened cheese.</title>
        <authorList>
            <consortium name="US DOE Joint Genome Institute (JGI-PGF)"/>
            <person name="Walter F."/>
            <person name="Albersmeier A."/>
            <person name="Kalinowski J."/>
            <person name="Ruckert C."/>
        </authorList>
    </citation>
    <scope>NUCLEOTIDE SEQUENCE</scope>
    <source>
        <strain evidence="1">KCTC 32296</strain>
    </source>
</reference>
<evidence type="ECO:0000313" key="1">
    <source>
        <dbReference type="EMBL" id="GGZ29257.1"/>
    </source>
</evidence>
<evidence type="ECO:0000313" key="2">
    <source>
        <dbReference type="Proteomes" id="UP000662572"/>
    </source>
</evidence>
<dbReference type="AlphaFoldDB" id="A0A918Q0I9"/>
<comment type="caution">
    <text evidence="1">The sequence shown here is derived from an EMBL/GenBank/DDBJ whole genome shotgun (WGS) entry which is preliminary data.</text>
</comment>
<name>A0A918Q0I9_9CAUL</name>
<dbReference type="Proteomes" id="UP000662572">
    <property type="component" value="Unassembled WGS sequence"/>
</dbReference>
<proteinExistence type="predicted"/>
<keyword evidence="2" id="KW-1185">Reference proteome</keyword>
<dbReference type="PANTHER" id="PTHR33986">
    <property type="entry name" value="OS02G0535700 PROTEIN"/>
    <property type="match status" value="1"/>
</dbReference>
<dbReference type="PANTHER" id="PTHR33986:SF15">
    <property type="entry name" value="MITOCHONDRIAL FISSION PROTEIN ELM1"/>
    <property type="match status" value="1"/>
</dbReference>
<dbReference type="InterPro" id="IPR009367">
    <property type="entry name" value="Elm1-like"/>
</dbReference>